<proteinExistence type="predicted"/>
<dbReference type="InterPro" id="IPR036910">
    <property type="entry name" value="HMG_box_dom_sf"/>
</dbReference>
<dbReference type="InterPro" id="IPR050342">
    <property type="entry name" value="HMGB"/>
</dbReference>
<evidence type="ECO:0000313" key="4">
    <source>
        <dbReference type="EMBL" id="KAG0139678.1"/>
    </source>
</evidence>
<reference evidence="4" key="1">
    <citation type="submission" date="2013-11" db="EMBL/GenBank/DDBJ databases">
        <title>Genome sequence of the fusiform rust pathogen reveals effectors for host alternation and coevolution with pine.</title>
        <authorList>
            <consortium name="DOE Joint Genome Institute"/>
            <person name="Smith K."/>
            <person name="Pendleton A."/>
            <person name="Kubisiak T."/>
            <person name="Anderson C."/>
            <person name="Salamov A."/>
            <person name="Aerts A."/>
            <person name="Riley R."/>
            <person name="Clum A."/>
            <person name="Lindquist E."/>
            <person name="Ence D."/>
            <person name="Campbell M."/>
            <person name="Kronenberg Z."/>
            <person name="Feau N."/>
            <person name="Dhillon B."/>
            <person name="Hamelin R."/>
            <person name="Burleigh J."/>
            <person name="Smith J."/>
            <person name="Yandell M."/>
            <person name="Nelson C."/>
            <person name="Grigoriev I."/>
            <person name="Davis J."/>
        </authorList>
    </citation>
    <scope>NUCLEOTIDE SEQUENCE</scope>
    <source>
        <strain evidence="4">G11</strain>
    </source>
</reference>
<gene>
    <name evidence="4" type="ORF">CROQUDRAFT_666137</name>
</gene>
<protein>
    <recommendedName>
        <fullName evidence="3">HMG box domain-containing protein</fullName>
    </recommendedName>
</protein>
<sequence>MSSRKVPWLHLAIPTYRGLKSYYVAGLPVYRSLITTTQGYATADAHPATQLDASMNPETEAREVKFKLAKKENARRLVPPKRPWSIMQLVIQDVMAEQKSVTGALTSSNTRECFRLAGERYRSLNEDEKKSYQAELDRRRQVYEVEMRKFLDSLTPQDYVNQNEYIRRRRAQGRSATRRGIPKFDPNAPKRPLNAFLLFCADLRANPSKFSDFSGLANIPSNSVGDGSKLIAAYWREMKEDVKQGYLLEAQRLRELYKQEREQYASQNGMKA</sequence>
<comment type="caution">
    <text evidence="4">The sequence shown here is derived from an EMBL/GenBank/DDBJ whole genome shotgun (WGS) entry which is preliminary data.</text>
</comment>
<feature type="domain" description="HMG box" evidence="3">
    <location>
        <begin position="80"/>
        <end position="151"/>
    </location>
</feature>
<keyword evidence="5" id="KW-1185">Reference proteome</keyword>
<dbReference type="PANTHER" id="PTHR48112:SF22">
    <property type="entry name" value="MITOCHONDRIAL TRANSCRIPTION FACTOR A, ISOFORM B"/>
    <property type="match status" value="1"/>
</dbReference>
<evidence type="ECO:0000256" key="2">
    <source>
        <dbReference type="PROSITE-ProRule" id="PRU00267"/>
    </source>
</evidence>
<dbReference type="Gene3D" id="1.10.30.10">
    <property type="entry name" value="High mobility group box domain"/>
    <property type="match status" value="2"/>
</dbReference>
<dbReference type="Pfam" id="PF00505">
    <property type="entry name" value="HMG_box"/>
    <property type="match status" value="1"/>
</dbReference>
<dbReference type="EMBL" id="MU167541">
    <property type="protein sequence ID" value="KAG0139678.1"/>
    <property type="molecule type" value="Genomic_DNA"/>
</dbReference>
<keyword evidence="1 2" id="KW-0238">DNA-binding</keyword>
<dbReference type="AlphaFoldDB" id="A0A9P6N625"/>
<evidence type="ECO:0000256" key="1">
    <source>
        <dbReference type="ARBA" id="ARBA00023125"/>
    </source>
</evidence>
<feature type="DNA-binding region" description="HMG box" evidence="2">
    <location>
        <begin position="189"/>
        <end position="265"/>
    </location>
</feature>
<dbReference type="SUPFAM" id="SSF47095">
    <property type="entry name" value="HMG-box"/>
    <property type="match status" value="2"/>
</dbReference>
<dbReference type="SMART" id="SM00398">
    <property type="entry name" value="HMG"/>
    <property type="match status" value="2"/>
</dbReference>
<accession>A0A9P6N625</accession>
<feature type="domain" description="HMG box" evidence="3">
    <location>
        <begin position="189"/>
        <end position="265"/>
    </location>
</feature>
<evidence type="ECO:0000313" key="5">
    <source>
        <dbReference type="Proteomes" id="UP000886653"/>
    </source>
</evidence>
<evidence type="ECO:0000259" key="3">
    <source>
        <dbReference type="PROSITE" id="PS50118"/>
    </source>
</evidence>
<dbReference type="GO" id="GO:0003677">
    <property type="term" value="F:DNA binding"/>
    <property type="evidence" value="ECO:0007669"/>
    <property type="project" value="UniProtKB-UniRule"/>
</dbReference>
<dbReference type="GO" id="GO:0005634">
    <property type="term" value="C:nucleus"/>
    <property type="evidence" value="ECO:0007669"/>
    <property type="project" value="UniProtKB-UniRule"/>
</dbReference>
<keyword evidence="2" id="KW-0539">Nucleus</keyword>
<name>A0A9P6N625_9BASI</name>
<dbReference type="PANTHER" id="PTHR48112">
    <property type="entry name" value="HIGH MOBILITY GROUP PROTEIN DSP1"/>
    <property type="match status" value="1"/>
</dbReference>
<dbReference type="OrthoDB" id="5550281at2759"/>
<dbReference type="Proteomes" id="UP000886653">
    <property type="component" value="Unassembled WGS sequence"/>
</dbReference>
<feature type="DNA-binding region" description="HMG box" evidence="2">
    <location>
        <begin position="80"/>
        <end position="151"/>
    </location>
</feature>
<dbReference type="PROSITE" id="PS50118">
    <property type="entry name" value="HMG_BOX_2"/>
    <property type="match status" value="2"/>
</dbReference>
<dbReference type="InterPro" id="IPR009071">
    <property type="entry name" value="HMG_box_dom"/>
</dbReference>
<organism evidence="4 5">
    <name type="scientific">Cronartium quercuum f. sp. fusiforme G11</name>
    <dbReference type="NCBI Taxonomy" id="708437"/>
    <lineage>
        <taxon>Eukaryota</taxon>
        <taxon>Fungi</taxon>
        <taxon>Dikarya</taxon>
        <taxon>Basidiomycota</taxon>
        <taxon>Pucciniomycotina</taxon>
        <taxon>Pucciniomycetes</taxon>
        <taxon>Pucciniales</taxon>
        <taxon>Coleosporiaceae</taxon>
        <taxon>Cronartium</taxon>
    </lineage>
</organism>